<reference evidence="2" key="1">
    <citation type="submission" date="2017-01" db="EMBL/GenBank/DDBJ databases">
        <authorList>
            <person name="Wang Y."/>
            <person name="White M."/>
            <person name="Kvist S."/>
            <person name="Moncalvo J.-M."/>
        </authorList>
    </citation>
    <scope>NUCLEOTIDE SEQUENCE [LARGE SCALE GENOMIC DNA]</scope>
    <source>
        <strain evidence="2">ID-206-W2</strain>
    </source>
</reference>
<dbReference type="OrthoDB" id="5545891at2759"/>
<accession>A0A1R1Y8Q8</accession>
<dbReference type="EMBL" id="LSSM01002068">
    <property type="protein sequence ID" value="OMJ23234.1"/>
    <property type="molecule type" value="Genomic_DNA"/>
</dbReference>
<sequence>MMDQEDTNRVSFSQDQVKELTDMVKELLQLIEALPSIEEDFFSTPLTKEERKETKLICPRTAVKKADTTLHGIQVALAQATRPIDYYVHRRIQNNPQVNEDDPHILFASTIRVLLSDIASTVTQGRLDNLHKGMELPGKPHQLFEPDTKPLMDQEKLDALIASKRPEKRPRIRMIFRGLQQYGTQNDTSSKPVEAQTSKLHLRSPHLITTPRSQIFAGEGACIASSPNLGIVQAGKISYDYVTVHNPPGQSKGAVDSITACQINVEETNRAEEQISFKDEIMDIDSYTERAIIPEFVILGAQIELMKHLIIPS</sequence>
<proteinExistence type="predicted"/>
<organism evidence="1 2">
    <name type="scientific">Smittium culicis</name>
    <dbReference type="NCBI Taxonomy" id="133412"/>
    <lineage>
        <taxon>Eukaryota</taxon>
        <taxon>Fungi</taxon>
        <taxon>Fungi incertae sedis</taxon>
        <taxon>Zoopagomycota</taxon>
        <taxon>Kickxellomycotina</taxon>
        <taxon>Harpellomycetes</taxon>
        <taxon>Harpellales</taxon>
        <taxon>Legeriomycetaceae</taxon>
        <taxon>Smittium</taxon>
    </lineage>
</organism>
<name>A0A1R1Y8Q8_9FUNG</name>
<keyword evidence="2" id="KW-1185">Reference proteome</keyword>
<gene>
    <name evidence="1" type="ORF">AYI69_g5058</name>
</gene>
<dbReference type="AlphaFoldDB" id="A0A1R1Y8Q8"/>
<evidence type="ECO:0000313" key="2">
    <source>
        <dbReference type="Proteomes" id="UP000187429"/>
    </source>
</evidence>
<evidence type="ECO:0000313" key="1">
    <source>
        <dbReference type="EMBL" id="OMJ23234.1"/>
    </source>
</evidence>
<dbReference type="Proteomes" id="UP000187429">
    <property type="component" value="Unassembled WGS sequence"/>
</dbReference>
<comment type="caution">
    <text evidence="1">The sequence shown here is derived from an EMBL/GenBank/DDBJ whole genome shotgun (WGS) entry which is preliminary data.</text>
</comment>
<protein>
    <submittedName>
        <fullName evidence="1">Uncharacterized protein</fullName>
    </submittedName>
</protein>